<dbReference type="OrthoDB" id="5421909at2759"/>
<feature type="region of interest" description="Disordered" evidence="1">
    <location>
        <begin position="34"/>
        <end position="53"/>
    </location>
</feature>
<keyword evidence="2" id="KW-0732">Signal</keyword>
<protein>
    <recommendedName>
        <fullName evidence="5">Plastocyanin-like domain-containing protein</fullName>
    </recommendedName>
</protein>
<gene>
    <name evidence="3" type="ORF">GPECTOR_15g446</name>
</gene>
<dbReference type="InterPro" id="IPR008972">
    <property type="entry name" value="Cupredoxin"/>
</dbReference>
<evidence type="ECO:0000256" key="2">
    <source>
        <dbReference type="SAM" id="SignalP"/>
    </source>
</evidence>
<organism evidence="3 4">
    <name type="scientific">Gonium pectorale</name>
    <name type="common">Green alga</name>
    <dbReference type="NCBI Taxonomy" id="33097"/>
    <lineage>
        <taxon>Eukaryota</taxon>
        <taxon>Viridiplantae</taxon>
        <taxon>Chlorophyta</taxon>
        <taxon>core chlorophytes</taxon>
        <taxon>Chlorophyceae</taxon>
        <taxon>CS clade</taxon>
        <taxon>Chlamydomonadales</taxon>
        <taxon>Volvocaceae</taxon>
        <taxon>Gonium</taxon>
    </lineage>
</organism>
<feature type="compositionally biased region" description="Low complexity" evidence="1">
    <location>
        <begin position="34"/>
        <end position="52"/>
    </location>
</feature>
<evidence type="ECO:0000313" key="4">
    <source>
        <dbReference type="Proteomes" id="UP000075714"/>
    </source>
</evidence>
<reference evidence="4" key="1">
    <citation type="journal article" date="2016" name="Nat. Commun.">
        <title>The Gonium pectorale genome demonstrates co-option of cell cycle regulation during the evolution of multicellularity.</title>
        <authorList>
            <person name="Hanschen E.R."/>
            <person name="Marriage T.N."/>
            <person name="Ferris P.J."/>
            <person name="Hamaji T."/>
            <person name="Toyoda A."/>
            <person name="Fujiyama A."/>
            <person name="Neme R."/>
            <person name="Noguchi H."/>
            <person name="Minakuchi Y."/>
            <person name="Suzuki M."/>
            <person name="Kawai-Toyooka H."/>
            <person name="Smith D.R."/>
            <person name="Sparks H."/>
            <person name="Anderson J."/>
            <person name="Bakaric R."/>
            <person name="Luria V."/>
            <person name="Karger A."/>
            <person name="Kirschner M.W."/>
            <person name="Durand P.M."/>
            <person name="Michod R.E."/>
            <person name="Nozaki H."/>
            <person name="Olson B.J."/>
        </authorList>
    </citation>
    <scope>NUCLEOTIDE SEQUENCE [LARGE SCALE GENOMIC DNA]</scope>
    <source>
        <strain evidence="4">NIES-2863</strain>
    </source>
</reference>
<evidence type="ECO:0000313" key="3">
    <source>
        <dbReference type="EMBL" id="KXZ50761.1"/>
    </source>
</evidence>
<sequence>MAFRNTRTQASSQALLPVLLASLLLPAAHPPGAAAAAATPAPKAPAAAPPAAGGKPRAVTLAWTLGPAEGTANFLRLNLPCGSAVRFVWQSNDQMPHDIVQVARADCRASAIRTVGGPASSGDATVTYDRPGDYHYRIHKTHRTIGLP</sequence>
<dbReference type="EMBL" id="LSYV01000016">
    <property type="protein sequence ID" value="KXZ50761.1"/>
    <property type="molecule type" value="Genomic_DNA"/>
</dbReference>
<dbReference type="Proteomes" id="UP000075714">
    <property type="component" value="Unassembled WGS sequence"/>
</dbReference>
<proteinExistence type="predicted"/>
<feature type="signal peptide" evidence="2">
    <location>
        <begin position="1"/>
        <end position="35"/>
    </location>
</feature>
<comment type="caution">
    <text evidence="3">The sequence shown here is derived from an EMBL/GenBank/DDBJ whole genome shotgun (WGS) entry which is preliminary data.</text>
</comment>
<accession>A0A150GLU4</accession>
<dbReference type="SUPFAM" id="SSF49503">
    <property type="entry name" value="Cupredoxins"/>
    <property type="match status" value="1"/>
</dbReference>
<evidence type="ECO:0000256" key="1">
    <source>
        <dbReference type="SAM" id="MobiDB-lite"/>
    </source>
</evidence>
<dbReference type="Gene3D" id="2.60.40.420">
    <property type="entry name" value="Cupredoxins - blue copper proteins"/>
    <property type="match status" value="1"/>
</dbReference>
<feature type="chain" id="PRO_5007562090" description="Plastocyanin-like domain-containing protein" evidence="2">
    <location>
        <begin position="36"/>
        <end position="148"/>
    </location>
</feature>
<name>A0A150GLU4_GONPE</name>
<keyword evidence="4" id="KW-1185">Reference proteome</keyword>
<dbReference type="AlphaFoldDB" id="A0A150GLU4"/>
<evidence type="ECO:0008006" key="5">
    <source>
        <dbReference type="Google" id="ProtNLM"/>
    </source>
</evidence>